<dbReference type="EMBL" id="CP115149">
    <property type="protein sequence ID" value="WBL36979.1"/>
    <property type="molecule type" value="Genomic_DNA"/>
</dbReference>
<evidence type="ECO:0000313" key="2">
    <source>
        <dbReference type="EMBL" id="WBL36979.1"/>
    </source>
</evidence>
<dbReference type="RefSeq" id="WP_270057495.1">
    <property type="nucleotide sequence ID" value="NZ_CP115149.1"/>
</dbReference>
<sequence>MPHYLRTRRLVIALTALLVIMAAAFGWWRSEDETGRSAGPGPRAGQEERRGAAPVGGGPWWLETDRG</sequence>
<evidence type="ECO:0000256" key="1">
    <source>
        <dbReference type="SAM" id="MobiDB-lite"/>
    </source>
</evidence>
<evidence type="ECO:0000313" key="3">
    <source>
        <dbReference type="Proteomes" id="UP001212803"/>
    </source>
</evidence>
<organism evidence="2 3">
    <name type="scientific">Tepidiforma flava</name>
    <dbReference type="NCBI Taxonomy" id="3004094"/>
    <lineage>
        <taxon>Bacteria</taxon>
        <taxon>Bacillati</taxon>
        <taxon>Chloroflexota</taxon>
        <taxon>Tepidiformia</taxon>
        <taxon>Tepidiformales</taxon>
        <taxon>Tepidiformaceae</taxon>
        <taxon>Tepidiforma</taxon>
    </lineage>
</organism>
<dbReference type="Proteomes" id="UP001212803">
    <property type="component" value="Chromosome"/>
</dbReference>
<protein>
    <submittedName>
        <fullName evidence="2">Uncharacterized protein</fullName>
    </submittedName>
</protein>
<name>A0ABY7MA93_9CHLR</name>
<keyword evidence="3" id="KW-1185">Reference proteome</keyword>
<accession>A0ABY7MA93</accession>
<gene>
    <name evidence="2" type="ORF">O0235_05285</name>
</gene>
<reference evidence="2 3" key="1">
    <citation type="journal article" date="2023" name="ISME J.">
        <title>Thermophilic Dehalococcoidia with unusual traits shed light on an unexpected past.</title>
        <authorList>
            <person name="Palmer M."/>
            <person name="Covington J.K."/>
            <person name="Zhou E.M."/>
            <person name="Thomas S.C."/>
            <person name="Habib N."/>
            <person name="Seymour C.O."/>
            <person name="Lai D."/>
            <person name="Johnston J."/>
            <person name="Hashimi A."/>
            <person name="Jiao J.Y."/>
            <person name="Muok A.R."/>
            <person name="Liu L."/>
            <person name="Xian W.D."/>
            <person name="Zhi X.Y."/>
            <person name="Li M.M."/>
            <person name="Silva L.P."/>
            <person name="Bowen B.P."/>
            <person name="Louie K."/>
            <person name="Briegel A."/>
            <person name="Pett-Ridge J."/>
            <person name="Weber P.K."/>
            <person name="Tocheva E.I."/>
            <person name="Woyke T."/>
            <person name="Northen T.R."/>
            <person name="Mayali X."/>
            <person name="Li W.J."/>
            <person name="Hedlund B.P."/>
        </authorList>
    </citation>
    <scope>NUCLEOTIDE SEQUENCE [LARGE SCALE GENOMIC DNA]</scope>
    <source>
        <strain evidence="2 3">YIM 72310</strain>
    </source>
</reference>
<feature type="region of interest" description="Disordered" evidence="1">
    <location>
        <begin position="31"/>
        <end position="67"/>
    </location>
</feature>
<proteinExistence type="predicted"/>